<name>A0A562N7J9_9RHOB</name>
<feature type="domain" description="Multidrug resistance protein MdtA-like barrel-sandwich hybrid" evidence="4">
    <location>
        <begin position="66"/>
        <end position="202"/>
    </location>
</feature>
<dbReference type="InterPro" id="IPR058792">
    <property type="entry name" value="Beta-barrel_RND_2"/>
</dbReference>
<feature type="signal peptide" evidence="3">
    <location>
        <begin position="1"/>
        <end position="22"/>
    </location>
</feature>
<dbReference type="RefSeq" id="WP_145400040.1">
    <property type="nucleotide sequence ID" value="NZ_VLKU01000017.1"/>
</dbReference>
<dbReference type="OrthoDB" id="9813967at2"/>
<gene>
    <name evidence="6" type="ORF">IQ24_03901</name>
</gene>
<keyword evidence="3" id="KW-0732">Signal</keyword>
<evidence type="ECO:0000313" key="7">
    <source>
        <dbReference type="Proteomes" id="UP000316225"/>
    </source>
</evidence>
<dbReference type="EMBL" id="VLKU01000017">
    <property type="protein sequence ID" value="TWI28070.1"/>
    <property type="molecule type" value="Genomic_DNA"/>
</dbReference>
<accession>A0A562N7J9</accession>
<dbReference type="InterPro" id="IPR058625">
    <property type="entry name" value="MdtA-like_BSH"/>
</dbReference>
<proteinExistence type="inferred from homology"/>
<dbReference type="AlphaFoldDB" id="A0A562N7J9"/>
<dbReference type="PANTHER" id="PTHR30469">
    <property type="entry name" value="MULTIDRUG RESISTANCE PROTEIN MDTA"/>
    <property type="match status" value="1"/>
</dbReference>
<dbReference type="Gene3D" id="2.40.420.20">
    <property type="match status" value="1"/>
</dbReference>
<dbReference type="Proteomes" id="UP000316225">
    <property type="component" value="Unassembled WGS sequence"/>
</dbReference>
<dbReference type="Pfam" id="PF25954">
    <property type="entry name" value="Beta-barrel_RND_2"/>
    <property type="match status" value="1"/>
</dbReference>
<keyword evidence="7" id="KW-1185">Reference proteome</keyword>
<feature type="chain" id="PRO_5022169038" evidence="3">
    <location>
        <begin position="23"/>
        <end position="366"/>
    </location>
</feature>
<dbReference type="PANTHER" id="PTHR30469:SF15">
    <property type="entry name" value="HLYD FAMILY OF SECRETION PROTEINS"/>
    <property type="match status" value="1"/>
</dbReference>
<evidence type="ECO:0000259" key="5">
    <source>
        <dbReference type="Pfam" id="PF25954"/>
    </source>
</evidence>
<evidence type="ECO:0000256" key="2">
    <source>
        <dbReference type="SAM" id="Coils"/>
    </source>
</evidence>
<dbReference type="SUPFAM" id="SSF111369">
    <property type="entry name" value="HlyD-like secretion proteins"/>
    <property type="match status" value="1"/>
</dbReference>
<dbReference type="InterPro" id="IPR006143">
    <property type="entry name" value="RND_pump_MFP"/>
</dbReference>
<keyword evidence="2" id="KW-0175">Coiled coil</keyword>
<sequence length="366" mass="38630">MKGAITGLLIFVCMAFAGTAHAFSWPWQTAKTTKETAPRPVASIILADTSQNVRSVPGAIAARVEVTLGFQTIGRVATRNVDIGDLVKTGQTLASLNPDDLHGDVNAALAAVDSAEVQLQTTEAMLERTRELARRNVAPAAQLEQAERAYTAAQAQMDQAQSQLVRARDAEGFAVMTAPFDGVISASYVNTGAVVSAGEPVFKLAAQGELEAVIDLPETALQDVSIGEAFEVWAESDPDNIQPAKVRQIAPLADAATRTRRVHLALAEQADIRLGALIRARPQIKGDHHPALPQAAILTKDGSPGVWVVERQDDSATVTRREITPAGPAINGIVAISDGLSLGEEIVIRGIHSLTEGQRVGEGVSP</sequence>
<feature type="domain" description="CusB-like beta-barrel" evidence="5">
    <location>
        <begin position="214"/>
        <end position="269"/>
    </location>
</feature>
<evidence type="ECO:0000313" key="6">
    <source>
        <dbReference type="EMBL" id="TWI28070.1"/>
    </source>
</evidence>
<dbReference type="Gene3D" id="2.40.50.100">
    <property type="match status" value="1"/>
</dbReference>
<evidence type="ECO:0000259" key="4">
    <source>
        <dbReference type="Pfam" id="PF25917"/>
    </source>
</evidence>
<dbReference type="Gene3D" id="1.10.287.470">
    <property type="entry name" value="Helix hairpin bin"/>
    <property type="match status" value="1"/>
</dbReference>
<dbReference type="Pfam" id="PF25917">
    <property type="entry name" value="BSH_RND"/>
    <property type="match status" value="1"/>
</dbReference>
<dbReference type="GO" id="GO:0015562">
    <property type="term" value="F:efflux transmembrane transporter activity"/>
    <property type="evidence" value="ECO:0007669"/>
    <property type="project" value="TreeGrafter"/>
</dbReference>
<comment type="caution">
    <text evidence="6">The sequence shown here is derived from an EMBL/GenBank/DDBJ whole genome shotgun (WGS) entry which is preliminary data.</text>
</comment>
<evidence type="ECO:0000256" key="3">
    <source>
        <dbReference type="SAM" id="SignalP"/>
    </source>
</evidence>
<dbReference type="Gene3D" id="2.40.30.170">
    <property type="match status" value="1"/>
</dbReference>
<protein>
    <submittedName>
        <fullName evidence="6">RND family efflux transporter MFP subunit</fullName>
    </submittedName>
</protein>
<organism evidence="6 7">
    <name type="scientific">Paracoccus sulfuroxidans</name>
    <dbReference type="NCBI Taxonomy" id="384678"/>
    <lineage>
        <taxon>Bacteria</taxon>
        <taxon>Pseudomonadati</taxon>
        <taxon>Pseudomonadota</taxon>
        <taxon>Alphaproteobacteria</taxon>
        <taxon>Rhodobacterales</taxon>
        <taxon>Paracoccaceae</taxon>
        <taxon>Paracoccus</taxon>
    </lineage>
</organism>
<reference evidence="6 7" key="1">
    <citation type="journal article" date="2015" name="Stand. Genomic Sci.">
        <title>Genomic Encyclopedia of Bacterial and Archaeal Type Strains, Phase III: the genomes of soil and plant-associated and newly described type strains.</title>
        <authorList>
            <person name="Whitman W.B."/>
            <person name="Woyke T."/>
            <person name="Klenk H.P."/>
            <person name="Zhou Y."/>
            <person name="Lilburn T.G."/>
            <person name="Beck B.J."/>
            <person name="De Vos P."/>
            <person name="Vandamme P."/>
            <person name="Eisen J.A."/>
            <person name="Garrity G."/>
            <person name="Hugenholtz P."/>
            <person name="Kyrpides N.C."/>
        </authorList>
    </citation>
    <scope>NUCLEOTIDE SEQUENCE [LARGE SCALE GENOMIC DNA]</scope>
    <source>
        <strain evidence="6 7">CGMCC 1.5364</strain>
    </source>
</reference>
<dbReference type="NCBIfam" id="TIGR01730">
    <property type="entry name" value="RND_mfp"/>
    <property type="match status" value="1"/>
</dbReference>
<dbReference type="GO" id="GO:1990281">
    <property type="term" value="C:efflux pump complex"/>
    <property type="evidence" value="ECO:0007669"/>
    <property type="project" value="TreeGrafter"/>
</dbReference>
<feature type="coiled-coil region" evidence="2">
    <location>
        <begin position="112"/>
        <end position="170"/>
    </location>
</feature>
<comment type="similarity">
    <text evidence="1">Belongs to the membrane fusion protein (MFP) (TC 8.A.1) family.</text>
</comment>
<evidence type="ECO:0000256" key="1">
    <source>
        <dbReference type="ARBA" id="ARBA00009477"/>
    </source>
</evidence>